<gene>
    <name evidence="5" type="primary">rimM</name>
    <name evidence="7" type="ORF">HNQ38_000146</name>
</gene>
<dbReference type="GO" id="GO:0043022">
    <property type="term" value="F:ribosome binding"/>
    <property type="evidence" value="ECO:0007669"/>
    <property type="project" value="InterPro"/>
</dbReference>
<dbReference type="SUPFAM" id="SSF50447">
    <property type="entry name" value="Translation proteins"/>
    <property type="match status" value="1"/>
</dbReference>
<dbReference type="InterPro" id="IPR009000">
    <property type="entry name" value="Transl_B-barrel_sf"/>
</dbReference>
<dbReference type="RefSeq" id="WP_246387918.1">
    <property type="nucleotide sequence ID" value="NZ_JACHGO010000001.1"/>
</dbReference>
<evidence type="ECO:0000256" key="5">
    <source>
        <dbReference type="HAMAP-Rule" id="MF_00014"/>
    </source>
</evidence>
<dbReference type="Gene3D" id="2.40.30.60">
    <property type="entry name" value="RimM"/>
    <property type="match status" value="1"/>
</dbReference>
<evidence type="ECO:0000256" key="3">
    <source>
        <dbReference type="ARBA" id="ARBA00022552"/>
    </source>
</evidence>
<dbReference type="HAMAP" id="MF_00014">
    <property type="entry name" value="Ribosome_mat_RimM"/>
    <property type="match status" value="1"/>
</dbReference>
<dbReference type="InterPro" id="IPR002676">
    <property type="entry name" value="RimM_N"/>
</dbReference>
<evidence type="ECO:0000259" key="6">
    <source>
        <dbReference type="Pfam" id="PF01782"/>
    </source>
</evidence>
<protein>
    <recommendedName>
        <fullName evidence="5">Ribosome maturation factor RimM</fullName>
    </recommendedName>
</protein>
<accession>A0A7W8FDU3</accession>
<proteinExistence type="inferred from homology"/>
<dbReference type="PANTHER" id="PTHR33692">
    <property type="entry name" value="RIBOSOME MATURATION FACTOR RIMM"/>
    <property type="match status" value="1"/>
</dbReference>
<feature type="domain" description="RimM N-terminal" evidence="6">
    <location>
        <begin position="8"/>
        <end position="87"/>
    </location>
</feature>
<keyword evidence="2 5" id="KW-0690">Ribosome biogenesis</keyword>
<sequence>MADSWIHMGTLARPHGIKGEICIDWYADSPLLLTTPLWIQAGDAEPRRIRPLAVRSHKGRPLLLLEGVADRTAAENFRGYKLLTKRDSLPEPEDDEVYLEDLLGGDVLLPDGQRIGTLDHFEYPADLEMWVIMTDDGKEVLFPARPEFIVGFDVDAPAVVIDPPEGLLDIYLSDTSEKK</sequence>
<reference evidence="7 8" key="1">
    <citation type="submission" date="2020-08" db="EMBL/GenBank/DDBJ databases">
        <title>Genomic Encyclopedia of Type Strains, Phase IV (KMG-IV): sequencing the most valuable type-strain genomes for metagenomic binning, comparative biology and taxonomic classification.</title>
        <authorList>
            <person name="Goeker M."/>
        </authorList>
    </citation>
    <scope>NUCLEOTIDE SEQUENCE [LARGE SCALE GENOMIC DNA]</scope>
    <source>
        <strain evidence="7 8">DSM 11275</strain>
    </source>
</reference>
<dbReference type="GO" id="GO:0005737">
    <property type="term" value="C:cytoplasm"/>
    <property type="evidence" value="ECO:0007669"/>
    <property type="project" value="UniProtKB-SubCell"/>
</dbReference>
<name>A0A7W8FDU3_9BACT</name>
<evidence type="ECO:0000313" key="7">
    <source>
        <dbReference type="EMBL" id="MBB5142083.1"/>
    </source>
</evidence>
<dbReference type="PANTHER" id="PTHR33692:SF1">
    <property type="entry name" value="RIBOSOME MATURATION FACTOR RIMM"/>
    <property type="match status" value="1"/>
</dbReference>
<evidence type="ECO:0000256" key="1">
    <source>
        <dbReference type="ARBA" id="ARBA00022490"/>
    </source>
</evidence>
<comment type="subunit">
    <text evidence="5">Binds ribosomal protein uS19.</text>
</comment>
<dbReference type="SUPFAM" id="SSF50346">
    <property type="entry name" value="PRC-barrel domain"/>
    <property type="match status" value="1"/>
</dbReference>
<organism evidence="7 8">
    <name type="scientific">Desulfovibrio intestinalis</name>
    <dbReference type="NCBI Taxonomy" id="58621"/>
    <lineage>
        <taxon>Bacteria</taxon>
        <taxon>Pseudomonadati</taxon>
        <taxon>Thermodesulfobacteriota</taxon>
        <taxon>Desulfovibrionia</taxon>
        <taxon>Desulfovibrionales</taxon>
        <taxon>Desulfovibrionaceae</taxon>
        <taxon>Desulfovibrio</taxon>
    </lineage>
</organism>
<dbReference type="GO" id="GO:0042274">
    <property type="term" value="P:ribosomal small subunit biogenesis"/>
    <property type="evidence" value="ECO:0007669"/>
    <property type="project" value="UniProtKB-UniRule"/>
</dbReference>
<keyword evidence="3 5" id="KW-0698">rRNA processing</keyword>
<comment type="function">
    <text evidence="5">An accessory protein needed during the final step in the assembly of 30S ribosomal subunit, possibly for assembly of the head region. Essential for efficient processing of 16S rRNA. May be needed both before and after RbfA during the maturation of 16S rRNA. It has affinity for free ribosomal 30S subunits but not for 70S ribosomes.</text>
</comment>
<keyword evidence="4 5" id="KW-0143">Chaperone</keyword>
<keyword evidence="1 5" id="KW-0963">Cytoplasm</keyword>
<comment type="domain">
    <text evidence="5">The PRC barrel domain binds ribosomal protein uS19.</text>
</comment>
<comment type="caution">
    <text evidence="7">The sequence shown here is derived from an EMBL/GenBank/DDBJ whole genome shotgun (WGS) entry which is preliminary data.</text>
</comment>
<dbReference type="AlphaFoldDB" id="A0A7W8FDU3"/>
<evidence type="ECO:0000256" key="2">
    <source>
        <dbReference type="ARBA" id="ARBA00022517"/>
    </source>
</evidence>
<dbReference type="Pfam" id="PF01782">
    <property type="entry name" value="RimM"/>
    <property type="match status" value="1"/>
</dbReference>
<keyword evidence="8" id="KW-1185">Reference proteome</keyword>
<dbReference type="GO" id="GO:0006364">
    <property type="term" value="P:rRNA processing"/>
    <property type="evidence" value="ECO:0007669"/>
    <property type="project" value="UniProtKB-UniRule"/>
</dbReference>
<comment type="similarity">
    <text evidence="5">Belongs to the RimM family.</text>
</comment>
<evidence type="ECO:0000256" key="4">
    <source>
        <dbReference type="ARBA" id="ARBA00023186"/>
    </source>
</evidence>
<dbReference type="Gene3D" id="2.30.30.240">
    <property type="entry name" value="PRC-barrel domain"/>
    <property type="match status" value="1"/>
</dbReference>
<dbReference type="NCBIfam" id="TIGR02273">
    <property type="entry name" value="16S_RimM"/>
    <property type="match status" value="1"/>
</dbReference>
<evidence type="ECO:0000313" key="8">
    <source>
        <dbReference type="Proteomes" id="UP000539075"/>
    </source>
</evidence>
<dbReference type="Proteomes" id="UP000539075">
    <property type="component" value="Unassembled WGS sequence"/>
</dbReference>
<dbReference type="InterPro" id="IPR036976">
    <property type="entry name" value="RimM_N_sf"/>
</dbReference>
<dbReference type="InterPro" id="IPR011961">
    <property type="entry name" value="RimM"/>
</dbReference>
<dbReference type="GO" id="GO:0005840">
    <property type="term" value="C:ribosome"/>
    <property type="evidence" value="ECO:0007669"/>
    <property type="project" value="InterPro"/>
</dbReference>
<dbReference type="InterPro" id="IPR011033">
    <property type="entry name" value="PRC_barrel-like_sf"/>
</dbReference>
<dbReference type="EMBL" id="JACHGO010000001">
    <property type="protein sequence ID" value="MBB5142083.1"/>
    <property type="molecule type" value="Genomic_DNA"/>
</dbReference>
<comment type="subcellular location">
    <subcellularLocation>
        <location evidence="5">Cytoplasm</location>
    </subcellularLocation>
</comment>